<organism evidence="2 3">
    <name type="scientific">Sphingomonas horti</name>
    <dbReference type="NCBI Taxonomy" id="2682842"/>
    <lineage>
        <taxon>Bacteria</taxon>
        <taxon>Pseudomonadati</taxon>
        <taxon>Pseudomonadota</taxon>
        <taxon>Alphaproteobacteria</taxon>
        <taxon>Sphingomonadales</taxon>
        <taxon>Sphingomonadaceae</taxon>
        <taxon>Sphingomonas</taxon>
    </lineage>
</organism>
<evidence type="ECO:0000313" key="3">
    <source>
        <dbReference type="Proteomes" id="UP000441389"/>
    </source>
</evidence>
<dbReference type="Proteomes" id="UP000441389">
    <property type="component" value="Unassembled WGS sequence"/>
</dbReference>
<comment type="caution">
    <text evidence="2">The sequence shown here is derived from an EMBL/GenBank/DDBJ whole genome shotgun (WGS) entry which is preliminary data.</text>
</comment>
<protein>
    <recommendedName>
        <fullName evidence="4">DUF1049 domain-containing protein</fullName>
    </recommendedName>
</protein>
<gene>
    <name evidence="2" type="ORF">GON01_09915</name>
</gene>
<evidence type="ECO:0008006" key="4">
    <source>
        <dbReference type="Google" id="ProtNLM"/>
    </source>
</evidence>
<keyword evidence="1" id="KW-0472">Membrane</keyword>
<dbReference type="AlphaFoldDB" id="A0A6I4J2G3"/>
<dbReference type="RefSeq" id="WP_157027220.1">
    <property type="nucleotide sequence ID" value="NZ_WQMS01000013.1"/>
</dbReference>
<accession>A0A6I4J2G3</accession>
<evidence type="ECO:0000256" key="1">
    <source>
        <dbReference type="SAM" id="Phobius"/>
    </source>
</evidence>
<dbReference type="EMBL" id="WQMS01000013">
    <property type="protein sequence ID" value="MVO78248.1"/>
    <property type="molecule type" value="Genomic_DNA"/>
</dbReference>
<reference evidence="2 3" key="1">
    <citation type="submission" date="2019-12" db="EMBL/GenBank/DDBJ databases">
        <authorList>
            <person name="Huq M.A."/>
        </authorList>
    </citation>
    <scope>NUCLEOTIDE SEQUENCE [LARGE SCALE GENOMIC DNA]</scope>
    <source>
        <strain evidence="2 3">MAH-20</strain>
    </source>
</reference>
<name>A0A6I4J2G3_9SPHN</name>
<sequence>MSFLKTLFWIVVAVIVALFCFNNWTVVDVNLWNGLILETKLPLLLAVFFLLGLIPPLLLWQATRYRLRRRMMSEAGNVAAVQPSVEPLPPGPITTMPPGGA</sequence>
<evidence type="ECO:0000313" key="2">
    <source>
        <dbReference type="EMBL" id="MVO78248.1"/>
    </source>
</evidence>
<keyword evidence="3" id="KW-1185">Reference proteome</keyword>
<feature type="transmembrane region" description="Helical" evidence="1">
    <location>
        <begin position="7"/>
        <end position="24"/>
    </location>
</feature>
<proteinExistence type="predicted"/>
<keyword evidence="1" id="KW-1133">Transmembrane helix</keyword>
<keyword evidence="1" id="KW-0812">Transmembrane</keyword>
<feature type="transmembrane region" description="Helical" evidence="1">
    <location>
        <begin position="44"/>
        <end position="62"/>
    </location>
</feature>